<proteinExistence type="predicted"/>
<dbReference type="Proteomes" id="UP000288805">
    <property type="component" value="Unassembled WGS sequence"/>
</dbReference>
<evidence type="ECO:0000313" key="2">
    <source>
        <dbReference type="Proteomes" id="UP000288805"/>
    </source>
</evidence>
<protein>
    <submittedName>
        <fullName evidence="1">Uncharacterized protein</fullName>
    </submittedName>
</protein>
<accession>A0A438CAK6</accession>
<gene>
    <name evidence="1" type="ORF">CK203_114883</name>
</gene>
<reference evidence="1 2" key="1">
    <citation type="journal article" date="2018" name="PLoS Genet.">
        <title>Population sequencing reveals clonal diversity and ancestral inbreeding in the grapevine cultivar Chardonnay.</title>
        <authorList>
            <person name="Roach M.J."/>
            <person name="Johnson D.L."/>
            <person name="Bohlmann J."/>
            <person name="van Vuuren H.J."/>
            <person name="Jones S.J."/>
            <person name="Pretorius I.S."/>
            <person name="Schmidt S.A."/>
            <person name="Borneman A.R."/>
        </authorList>
    </citation>
    <scope>NUCLEOTIDE SEQUENCE [LARGE SCALE GENOMIC DNA]</scope>
    <source>
        <strain evidence="2">cv. Chardonnay</strain>
        <tissue evidence="1">Leaf</tissue>
    </source>
</reference>
<dbReference type="EMBL" id="QGNW01002414">
    <property type="protein sequence ID" value="RVW19956.1"/>
    <property type="molecule type" value="Genomic_DNA"/>
</dbReference>
<dbReference type="AlphaFoldDB" id="A0A438CAK6"/>
<comment type="caution">
    <text evidence="1">The sequence shown here is derived from an EMBL/GenBank/DDBJ whole genome shotgun (WGS) entry which is preliminary data.</text>
</comment>
<name>A0A438CAK6_VITVI</name>
<organism evidence="1 2">
    <name type="scientific">Vitis vinifera</name>
    <name type="common">Grape</name>
    <dbReference type="NCBI Taxonomy" id="29760"/>
    <lineage>
        <taxon>Eukaryota</taxon>
        <taxon>Viridiplantae</taxon>
        <taxon>Streptophyta</taxon>
        <taxon>Embryophyta</taxon>
        <taxon>Tracheophyta</taxon>
        <taxon>Spermatophyta</taxon>
        <taxon>Magnoliopsida</taxon>
        <taxon>eudicotyledons</taxon>
        <taxon>Gunneridae</taxon>
        <taxon>Pentapetalae</taxon>
        <taxon>rosids</taxon>
        <taxon>Vitales</taxon>
        <taxon>Vitaceae</taxon>
        <taxon>Viteae</taxon>
        <taxon>Vitis</taxon>
    </lineage>
</organism>
<sequence>MRFKKIQRDFLWGVSTLEKKLHLVNWSIICRAASKVFLLLMLESGIGDLPLKKMSFGSKLFSKNMERKLRGWRSYVVRGRYGVSPQNAIRKGWDIMNF</sequence>
<evidence type="ECO:0000313" key="1">
    <source>
        <dbReference type="EMBL" id="RVW19956.1"/>
    </source>
</evidence>